<dbReference type="GO" id="GO:0015627">
    <property type="term" value="C:type II protein secretion system complex"/>
    <property type="evidence" value="ECO:0007669"/>
    <property type="project" value="InterPro"/>
</dbReference>
<keyword evidence="3" id="KW-0488">Methylation</keyword>
<evidence type="ECO:0000313" key="9">
    <source>
        <dbReference type="EMBL" id="OGL80023.1"/>
    </source>
</evidence>
<keyword evidence="4" id="KW-0997">Cell inner membrane</keyword>
<dbReference type="SUPFAM" id="SSF54523">
    <property type="entry name" value="Pili subunits"/>
    <property type="match status" value="1"/>
</dbReference>
<keyword evidence="6" id="KW-1133">Transmembrane helix</keyword>
<organism evidence="9 10">
    <name type="scientific">Candidatus Uhrbacteria bacterium RIFCSPLOWO2_01_FULL_47_24</name>
    <dbReference type="NCBI Taxonomy" id="1802401"/>
    <lineage>
        <taxon>Bacteria</taxon>
        <taxon>Candidatus Uhriibacteriota</taxon>
    </lineage>
</organism>
<dbReference type="InterPro" id="IPR022346">
    <property type="entry name" value="T2SS_GspH"/>
</dbReference>
<evidence type="ECO:0000256" key="1">
    <source>
        <dbReference type="ARBA" id="ARBA00004377"/>
    </source>
</evidence>
<dbReference type="Pfam" id="PF12019">
    <property type="entry name" value="GspH"/>
    <property type="match status" value="1"/>
</dbReference>
<dbReference type="GO" id="GO:0005886">
    <property type="term" value="C:plasma membrane"/>
    <property type="evidence" value="ECO:0007669"/>
    <property type="project" value="UniProtKB-SubCell"/>
</dbReference>
<evidence type="ECO:0000256" key="4">
    <source>
        <dbReference type="ARBA" id="ARBA00022519"/>
    </source>
</evidence>
<proteinExistence type="predicted"/>
<comment type="subcellular location">
    <subcellularLocation>
        <location evidence="1">Cell inner membrane</location>
        <topology evidence="1">Single-pass membrane protein</topology>
    </subcellularLocation>
</comment>
<keyword evidence="5" id="KW-0812">Transmembrane</keyword>
<dbReference type="AlphaFoldDB" id="A0A1F7UP02"/>
<evidence type="ECO:0000259" key="8">
    <source>
        <dbReference type="Pfam" id="PF12019"/>
    </source>
</evidence>
<dbReference type="GO" id="GO:0015628">
    <property type="term" value="P:protein secretion by the type II secretion system"/>
    <property type="evidence" value="ECO:0007669"/>
    <property type="project" value="InterPro"/>
</dbReference>
<dbReference type="Proteomes" id="UP000176897">
    <property type="component" value="Unassembled WGS sequence"/>
</dbReference>
<evidence type="ECO:0000256" key="7">
    <source>
        <dbReference type="ARBA" id="ARBA00023136"/>
    </source>
</evidence>
<sequence>MRKAFTAVEILVVIGISTLFVSAGAFSLRAYQPTAALRSASRELVVNLRFTSAQAVATQLTHTLQLYNAQSRYDIVGGDGQIIRTISLPSGITIAQTSLPQNQATFNVLGAAQDPGTITLQNINSLTSIIDIRPSGYVKIIQ</sequence>
<protein>
    <recommendedName>
        <fullName evidence="8">General secretion pathway GspH domain-containing protein</fullName>
    </recommendedName>
</protein>
<gene>
    <name evidence="9" type="ORF">A3B21_02550</name>
</gene>
<name>A0A1F7UP02_9BACT</name>
<reference evidence="9 10" key="1">
    <citation type="journal article" date="2016" name="Nat. Commun.">
        <title>Thousands of microbial genomes shed light on interconnected biogeochemical processes in an aquifer system.</title>
        <authorList>
            <person name="Anantharaman K."/>
            <person name="Brown C.T."/>
            <person name="Hug L.A."/>
            <person name="Sharon I."/>
            <person name="Castelle C.J."/>
            <person name="Probst A.J."/>
            <person name="Thomas B.C."/>
            <person name="Singh A."/>
            <person name="Wilkins M.J."/>
            <person name="Karaoz U."/>
            <person name="Brodie E.L."/>
            <person name="Williams K.H."/>
            <person name="Hubbard S.S."/>
            <person name="Banfield J.F."/>
        </authorList>
    </citation>
    <scope>NUCLEOTIDE SEQUENCE [LARGE SCALE GENOMIC DNA]</scope>
</reference>
<dbReference type="InterPro" id="IPR045584">
    <property type="entry name" value="Pilin-like"/>
</dbReference>
<evidence type="ECO:0000256" key="2">
    <source>
        <dbReference type="ARBA" id="ARBA00022475"/>
    </source>
</evidence>
<evidence type="ECO:0000256" key="6">
    <source>
        <dbReference type="ARBA" id="ARBA00022989"/>
    </source>
</evidence>
<dbReference type="EMBL" id="MGEJ01000017">
    <property type="protein sequence ID" value="OGL80023.1"/>
    <property type="molecule type" value="Genomic_DNA"/>
</dbReference>
<evidence type="ECO:0000313" key="10">
    <source>
        <dbReference type="Proteomes" id="UP000176897"/>
    </source>
</evidence>
<comment type="caution">
    <text evidence="9">The sequence shown here is derived from an EMBL/GenBank/DDBJ whole genome shotgun (WGS) entry which is preliminary data.</text>
</comment>
<keyword evidence="7" id="KW-0472">Membrane</keyword>
<dbReference type="STRING" id="1802401.A3B21_02550"/>
<evidence type="ECO:0000256" key="3">
    <source>
        <dbReference type="ARBA" id="ARBA00022481"/>
    </source>
</evidence>
<feature type="domain" description="General secretion pathway GspH" evidence="8">
    <location>
        <begin position="40"/>
        <end position="125"/>
    </location>
</feature>
<evidence type="ECO:0000256" key="5">
    <source>
        <dbReference type="ARBA" id="ARBA00022692"/>
    </source>
</evidence>
<keyword evidence="2" id="KW-1003">Cell membrane</keyword>
<accession>A0A1F7UP02</accession>